<evidence type="ECO:0000256" key="1">
    <source>
        <dbReference type="ARBA" id="ARBA00022723"/>
    </source>
</evidence>
<reference evidence="8" key="1">
    <citation type="journal article" date="2015" name="Genome Announc.">
        <title>Genome sequence of the AIDS-associated pathogen Penicillium marneffei (ATCC18224) and its near taxonomic relative Talaromyces stipitatus (ATCC10500).</title>
        <authorList>
            <person name="Nierman W.C."/>
            <person name="Fedorova-Abrams N.D."/>
            <person name="Andrianopoulos A."/>
        </authorList>
    </citation>
    <scope>NUCLEOTIDE SEQUENCE [LARGE SCALE GENOMIC DNA]</scope>
    <source>
        <strain evidence="8">ATCC 10500 / CBS 375.48 / QM 6759 / NRRL 1006</strain>
    </source>
</reference>
<keyword evidence="2" id="KW-0862">Zinc</keyword>
<keyword evidence="1" id="KW-0479">Metal-binding</keyword>
<evidence type="ECO:0000256" key="6">
    <source>
        <dbReference type="SAM" id="Phobius"/>
    </source>
</evidence>
<dbReference type="RefSeq" id="XP_002487533.1">
    <property type="nucleotide sequence ID" value="XM_002487488.1"/>
</dbReference>
<dbReference type="PhylomeDB" id="B8MRY6"/>
<dbReference type="OrthoDB" id="10018191at2759"/>
<dbReference type="InParanoid" id="B8MRY6"/>
<keyword evidence="6" id="KW-0812">Transmembrane</keyword>
<evidence type="ECO:0000256" key="3">
    <source>
        <dbReference type="ARBA" id="ARBA00023015"/>
    </source>
</evidence>
<dbReference type="HOGENOM" id="CLU_376506_0_0_1"/>
<evidence type="ECO:0000313" key="7">
    <source>
        <dbReference type="EMBL" id="EED13422.1"/>
    </source>
</evidence>
<dbReference type="GO" id="GO:0046872">
    <property type="term" value="F:metal ion binding"/>
    <property type="evidence" value="ECO:0007669"/>
    <property type="project" value="UniProtKB-KW"/>
</dbReference>
<organism evidence="7 8">
    <name type="scientific">Talaromyces stipitatus (strain ATCC 10500 / CBS 375.48 / QM 6759 / NRRL 1006)</name>
    <name type="common">Penicillium stipitatum</name>
    <dbReference type="NCBI Taxonomy" id="441959"/>
    <lineage>
        <taxon>Eukaryota</taxon>
        <taxon>Fungi</taxon>
        <taxon>Dikarya</taxon>
        <taxon>Ascomycota</taxon>
        <taxon>Pezizomycotina</taxon>
        <taxon>Eurotiomycetes</taxon>
        <taxon>Eurotiomycetidae</taxon>
        <taxon>Eurotiales</taxon>
        <taxon>Trichocomaceae</taxon>
        <taxon>Talaromyces</taxon>
        <taxon>Talaromyces sect. Talaromyces</taxon>
    </lineage>
</organism>
<sequence>MIQHPSREREAMDLGYSFGVYDANTGFLYDADLAGHVVLDISGHYSPERGYQRSHSISTNVGQTSFSRDTGNSWRKTLDWLPDYSGLVERRNEQMCTGTVRPSVIIGPDESATGMVSTSPRVRILSDTLSEVQKYWSIKPRRKTCFMRHLWRDMALDPGNDCSDMVTTTENEIENYNDWRIPDNCMLRMKEMWQDITRHRRHALSSASQCPNFGDRFTILDFSHTPLEYSKRVEYHKTRKFHELLNLGLDLYLQKFYHLMPMIHLSTFRLADESTLLVFLMCTLGLTFANTEEASTFVHDTFEGILERVILEVSDNSFDNATSTGKMQLWLILVHVLALIIVTGVSEHLLTPFPTERLEACQLNVSQKYGLFSVECAEDYDMARVWSISDKSKQWRTWARVESTKRIVIGLILADAWFSEFFSTDPIIRTYNIHLFVLSDRKSFEARSAKEWAQLRNDCRESSSGRAVFLSSDIQLPVLCKKVDPFFIHGLLSLTLLRVYHDYERLLLDDILTQHYSIPWKAVATDQQAQKTTGLVTQIMRLYGDVLEYGDPNTMVFWHYICILETCDIRLLELGAGRNGDAYARQAVRELSLWSRTPAARRACLHAAQIFSIISQQRRLDSIMFLSVYALFVAALTLGFFFLSLPPDIDTLDEPLDLLDNVDWKRIAEDGISEACLTERTDDSAVNFVRFGNMILMGGEQYHGGFRYSRRALQDFAILWMKPLTAIMEITHSCCVP</sequence>
<keyword evidence="4" id="KW-0804">Transcription</keyword>
<dbReference type="AlphaFoldDB" id="B8MRY6"/>
<dbReference type="eggNOG" id="KOG1721">
    <property type="taxonomic scope" value="Eukaryota"/>
</dbReference>
<evidence type="ECO:0000313" key="8">
    <source>
        <dbReference type="Proteomes" id="UP000001745"/>
    </source>
</evidence>
<dbReference type="Proteomes" id="UP000001745">
    <property type="component" value="Unassembled WGS sequence"/>
</dbReference>
<evidence type="ECO:0000256" key="4">
    <source>
        <dbReference type="ARBA" id="ARBA00023163"/>
    </source>
</evidence>
<evidence type="ECO:0000256" key="5">
    <source>
        <dbReference type="ARBA" id="ARBA00023242"/>
    </source>
</evidence>
<dbReference type="STRING" id="441959.B8MRY6"/>
<dbReference type="CDD" id="cd12148">
    <property type="entry name" value="fungal_TF_MHR"/>
    <property type="match status" value="1"/>
</dbReference>
<keyword evidence="6" id="KW-1133">Transmembrane helix</keyword>
<protein>
    <submittedName>
        <fullName evidence="7">Uncharacterized protein</fullName>
    </submittedName>
</protein>
<keyword evidence="6" id="KW-0472">Membrane</keyword>
<dbReference type="VEuPathDB" id="FungiDB:TSTA_059100"/>
<evidence type="ECO:0000256" key="2">
    <source>
        <dbReference type="ARBA" id="ARBA00022833"/>
    </source>
</evidence>
<keyword evidence="5" id="KW-0539">Nucleus</keyword>
<feature type="transmembrane region" description="Helical" evidence="6">
    <location>
        <begin position="623"/>
        <end position="645"/>
    </location>
</feature>
<dbReference type="GeneID" id="8107380"/>
<name>B8MRY6_TALSN</name>
<accession>B8MRY6</accession>
<keyword evidence="8" id="KW-1185">Reference proteome</keyword>
<dbReference type="PANTHER" id="PTHR47660:SF2">
    <property type="entry name" value="TRANSCRIPTION FACTOR WITH C2H2 AND ZN(2)-CYS(6) DNA BINDING DOMAIN (EUROFUNG)"/>
    <property type="match status" value="1"/>
</dbReference>
<proteinExistence type="predicted"/>
<dbReference type="PANTHER" id="PTHR47660">
    <property type="entry name" value="TRANSCRIPTION FACTOR WITH C2H2 AND ZN(2)-CYS(6) DNA BINDING DOMAIN (EUROFUNG)-RELATED-RELATED"/>
    <property type="match status" value="1"/>
</dbReference>
<dbReference type="EMBL" id="EQ962659">
    <property type="protein sequence ID" value="EED13422.1"/>
    <property type="molecule type" value="Genomic_DNA"/>
</dbReference>
<keyword evidence="3" id="KW-0805">Transcription regulation</keyword>
<gene>
    <name evidence="7" type="ORF">TSTA_059100</name>
</gene>